<keyword evidence="3" id="KW-0813">Transport</keyword>
<dbReference type="EMBL" id="JAHRHJ020000006">
    <property type="protein sequence ID" value="KAH9310771.1"/>
    <property type="molecule type" value="Genomic_DNA"/>
</dbReference>
<evidence type="ECO:0000256" key="6">
    <source>
        <dbReference type="ARBA" id="ARBA00023054"/>
    </source>
</evidence>
<evidence type="ECO:0000256" key="7">
    <source>
        <dbReference type="ARBA" id="ARBA00023136"/>
    </source>
</evidence>
<keyword evidence="7" id="KW-0472">Membrane</keyword>
<protein>
    <recommendedName>
        <fullName evidence="10">PX domain-containing protein</fullName>
    </recommendedName>
</protein>
<dbReference type="PANTHER" id="PTHR46856">
    <property type="entry name" value="PX DOMAIN-CONTAINING PROTEIN EREL1-RELATED"/>
    <property type="match status" value="1"/>
</dbReference>
<evidence type="ECO:0000256" key="2">
    <source>
        <dbReference type="ARBA" id="ARBA00004514"/>
    </source>
</evidence>
<feature type="non-terminal residue" evidence="11">
    <location>
        <position position="1"/>
    </location>
</feature>
<dbReference type="SUPFAM" id="SSF64268">
    <property type="entry name" value="PX domain"/>
    <property type="match status" value="1"/>
</dbReference>
<dbReference type="SMART" id="SM00312">
    <property type="entry name" value="PX"/>
    <property type="match status" value="1"/>
</dbReference>
<dbReference type="GO" id="GO:0035091">
    <property type="term" value="F:phosphatidylinositol binding"/>
    <property type="evidence" value="ECO:0007669"/>
    <property type="project" value="InterPro"/>
</dbReference>
<dbReference type="GO" id="GO:0010008">
    <property type="term" value="C:endosome membrane"/>
    <property type="evidence" value="ECO:0007669"/>
    <property type="project" value="UniProtKB-SubCell"/>
</dbReference>
<evidence type="ECO:0000256" key="3">
    <source>
        <dbReference type="ARBA" id="ARBA00022448"/>
    </source>
</evidence>
<evidence type="ECO:0000256" key="8">
    <source>
        <dbReference type="ARBA" id="ARBA00055681"/>
    </source>
</evidence>
<evidence type="ECO:0000256" key="4">
    <source>
        <dbReference type="ARBA" id="ARBA00022490"/>
    </source>
</evidence>
<dbReference type="FunFam" id="3.30.1520.10:FF:000060">
    <property type="entry name" value="Phox (PX) domain-containing protein"/>
    <property type="match status" value="1"/>
</dbReference>
<dbReference type="PROSITE" id="PS50195">
    <property type="entry name" value="PX"/>
    <property type="match status" value="1"/>
</dbReference>
<dbReference type="InterPro" id="IPR036871">
    <property type="entry name" value="PX_dom_sf"/>
</dbReference>
<dbReference type="OMA" id="LHECAIL"/>
<feature type="non-terminal residue" evidence="11">
    <location>
        <position position="668"/>
    </location>
</feature>
<feature type="coiled-coil region" evidence="9">
    <location>
        <begin position="349"/>
        <end position="482"/>
    </location>
</feature>
<comment type="function">
    <text evidence="8">Acts as an effector of RABF2A and RABF2B. Involved in vacuolar transport of storage proteins. Regulates membrane trafficking to protein storage vacuoles (PSVs). Binds specifically to phosphatidylinositol 3-monophosphate (PtdIns3P).</text>
</comment>
<sequence>TGRDTIWPHDPRSGWSFCVMIPSWLVIPEARTVDGTDINPTVFYKVQIGIQSPNGITAARGILRRFSDFLKLYSTIRRTFPKKRVPPVPPKHSFLRNNSRPFLQERRRALEEWMEQLLSDIDISRSVAVASFIELEAAARSAITEINESQESSSTSFTISGFNSSMDLNIGSSVSSVAGHALVSSGVSPSTVDDGSDTVYEASDIGTPRQARDHESEIDIEDTATEKDLIINGEMKNGLFEDEQGPSHIRGRKSLFNSKEMAYVDGGTEFQSWHERKFSLDSNGSEASSIRGSEISNVGTFTSVTDGLVSFHGGVEHGTDDLSSIDLNFPNDVQAVLPLHERGKMKRVLNILQRQLVTAKTDMEDLIARLNQEVAAKEFLAAKVKDLDGELENYRHKSRETLNQAVLLERERVTQLQWDLEELRRKVFETEENYKLEQAARVHAEARMQEAELDSERVQHELDEMSEKLQSFQKDRDNAEAKTKAEMKFLAKELKLLRKSQPELKRELQHATNAKSELEAILQKERQKQEQATAARAKLLHEAAILRQRLQECSVDILSKGGDKYTVNASSIAEALDLLRTSDNRIGLLLAEAQLLAQQAEDDSCIAEQEVANQTNIGLHGNGNKLRLERKYGAVGTEAVASEAMVCKMLTDIFIDNAQLRKVVNSVT</sequence>
<evidence type="ECO:0000256" key="1">
    <source>
        <dbReference type="ARBA" id="ARBA00004481"/>
    </source>
</evidence>
<dbReference type="PANTHER" id="PTHR46856:SF1">
    <property type="entry name" value="PX DOMAIN-CONTAINING PROTEIN EREL1-RELATED"/>
    <property type="match status" value="1"/>
</dbReference>
<evidence type="ECO:0000256" key="5">
    <source>
        <dbReference type="ARBA" id="ARBA00022927"/>
    </source>
</evidence>
<keyword evidence="5" id="KW-0653">Protein transport</keyword>
<comment type="caution">
    <text evidence="11">The sequence shown here is derived from an EMBL/GenBank/DDBJ whole genome shotgun (WGS) entry which is preliminary data.</text>
</comment>
<evidence type="ECO:0000256" key="9">
    <source>
        <dbReference type="SAM" id="Coils"/>
    </source>
</evidence>
<comment type="subcellular location">
    <subcellularLocation>
        <location evidence="2">Cytoplasm</location>
        <location evidence="2">Cytosol</location>
    </subcellularLocation>
    <subcellularLocation>
        <location evidence="1">Endosome membrane</location>
        <topology evidence="1">Peripheral membrane protein</topology>
    </subcellularLocation>
</comment>
<name>A0AA38FUP7_TAXCH</name>
<keyword evidence="6 9" id="KW-0175">Coiled coil</keyword>
<evidence type="ECO:0000313" key="11">
    <source>
        <dbReference type="EMBL" id="KAH9310771.1"/>
    </source>
</evidence>
<dbReference type="InterPro" id="IPR044588">
    <property type="entry name" value="EREX-like"/>
</dbReference>
<feature type="coiled-coil region" evidence="9">
    <location>
        <begin position="508"/>
        <end position="542"/>
    </location>
</feature>
<dbReference type="InterPro" id="IPR001683">
    <property type="entry name" value="PX_dom"/>
</dbReference>
<keyword evidence="4" id="KW-0963">Cytoplasm</keyword>
<gene>
    <name evidence="11" type="ORF">KI387_025806</name>
</gene>
<keyword evidence="12" id="KW-1185">Reference proteome</keyword>
<dbReference type="Proteomes" id="UP000824469">
    <property type="component" value="Unassembled WGS sequence"/>
</dbReference>
<reference evidence="11 12" key="1">
    <citation type="journal article" date="2021" name="Nat. Plants">
        <title>The Taxus genome provides insights into paclitaxel biosynthesis.</title>
        <authorList>
            <person name="Xiong X."/>
            <person name="Gou J."/>
            <person name="Liao Q."/>
            <person name="Li Y."/>
            <person name="Zhou Q."/>
            <person name="Bi G."/>
            <person name="Li C."/>
            <person name="Du R."/>
            <person name="Wang X."/>
            <person name="Sun T."/>
            <person name="Guo L."/>
            <person name="Liang H."/>
            <person name="Lu P."/>
            <person name="Wu Y."/>
            <person name="Zhang Z."/>
            <person name="Ro D.K."/>
            <person name="Shang Y."/>
            <person name="Huang S."/>
            <person name="Yan J."/>
        </authorList>
    </citation>
    <scope>NUCLEOTIDE SEQUENCE [LARGE SCALE GENOMIC DNA]</scope>
    <source>
        <strain evidence="11">Ta-2019</strain>
    </source>
</reference>
<accession>A0AA38FUP7</accession>
<evidence type="ECO:0000259" key="10">
    <source>
        <dbReference type="PROSITE" id="PS50195"/>
    </source>
</evidence>
<dbReference type="GO" id="GO:0005829">
    <property type="term" value="C:cytosol"/>
    <property type="evidence" value="ECO:0007669"/>
    <property type="project" value="UniProtKB-SubCell"/>
</dbReference>
<dbReference type="Gene3D" id="3.30.1520.10">
    <property type="entry name" value="Phox-like domain"/>
    <property type="match status" value="1"/>
</dbReference>
<dbReference type="AlphaFoldDB" id="A0AA38FUP7"/>
<evidence type="ECO:0000313" key="12">
    <source>
        <dbReference type="Proteomes" id="UP000824469"/>
    </source>
</evidence>
<dbReference type="GO" id="GO:0015031">
    <property type="term" value="P:protein transport"/>
    <property type="evidence" value="ECO:0007669"/>
    <property type="project" value="UniProtKB-KW"/>
</dbReference>
<organism evidence="11 12">
    <name type="scientific">Taxus chinensis</name>
    <name type="common">Chinese yew</name>
    <name type="synonym">Taxus wallichiana var. chinensis</name>
    <dbReference type="NCBI Taxonomy" id="29808"/>
    <lineage>
        <taxon>Eukaryota</taxon>
        <taxon>Viridiplantae</taxon>
        <taxon>Streptophyta</taxon>
        <taxon>Embryophyta</taxon>
        <taxon>Tracheophyta</taxon>
        <taxon>Spermatophyta</taxon>
        <taxon>Pinopsida</taxon>
        <taxon>Pinidae</taxon>
        <taxon>Conifers II</taxon>
        <taxon>Cupressales</taxon>
        <taxon>Taxaceae</taxon>
        <taxon>Taxus</taxon>
    </lineage>
</organism>
<dbReference type="Pfam" id="PF00787">
    <property type="entry name" value="PX"/>
    <property type="match status" value="1"/>
</dbReference>
<feature type="domain" description="PX" evidence="10">
    <location>
        <begin position="22"/>
        <end position="140"/>
    </location>
</feature>
<proteinExistence type="predicted"/>